<dbReference type="STRING" id="112903.SAMN04490178_1327"/>
<evidence type="ECO:0000313" key="3">
    <source>
        <dbReference type="Proteomes" id="UP000198847"/>
    </source>
</evidence>
<dbReference type="InterPro" id="IPR004704">
    <property type="entry name" value="PTS_IID_man"/>
</dbReference>
<dbReference type="PANTHER" id="PTHR32502:SF26">
    <property type="entry name" value="PHOSPHOTRANSFERASE SYSTEM SUGAR-SPECIFIC EIID COMPONENT"/>
    <property type="match status" value="1"/>
</dbReference>
<dbReference type="PANTHER" id="PTHR32502">
    <property type="entry name" value="N-ACETYLGALACTOSAMINE PERMEASE II COMPONENT-RELATED"/>
    <property type="match status" value="1"/>
</dbReference>
<dbReference type="AlphaFoldDB" id="A0A1H8XW88"/>
<gene>
    <name evidence="2" type="ORF">SAMN04490178_1327</name>
</gene>
<sequence>MKDAETVMEKKKQLSKMDLVRAYWMWNFFSHSNYNYERLQATGFVQHMAPIIKKLYGDDPEEYKACIKRHMQFFNTEPYFGGVINGMVIAMEEDKANGAPISGDMINSIKTGLMGPFAGVGDTIWQGTLNPIFIAFGVTLASTGNMMGPVLYAVLMLLCLWGLGYFMFMRGYTMGKVGIKQLMESNLLNRILVAASAMGAITLGALSANFVKLSTPVVLNIGQSQINIQEKIFDTLMPHVLPLLLVLGTYWMLKKKRISATKSMLILVLIAIAGGVLGIF</sequence>
<feature type="transmembrane region" description="Helical" evidence="1">
    <location>
        <begin position="260"/>
        <end position="279"/>
    </location>
</feature>
<dbReference type="GO" id="GO:0005886">
    <property type="term" value="C:plasma membrane"/>
    <property type="evidence" value="ECO:0007669"/>
    <property type="project" value="TreeGrafter"/>
</dbReference>
<evidence type="ECO:0000313" key="2">
    <source>
        <dbReference type="EMBL" id="SEP44320.1"/>
    </source>
</evidence>
<name>A0A1H8XW88_9FIRM</name>
<feature type="transmembrane region" description="Helical" evidence="1">
    <location>
        <begin position="188"/>
        <end position="211"/>
    </location>
</feature>
<evidence type="ECO:0000256" key="1">
    <source>
        <dbReference type="SAM" id="Phobius"/>
    </source>
</evidence>
<reference evidence="2 3" key="1">
    <citation type="submission" date="2016-10" db="EMBL/GenBank/DDBJ databases">
        <authorList>
            <person name="de Groot N.N."/>
        </authorList>
    </citation>
    <scope>NUCLEOTIDE SEQUENCE [LARGE SCALE GENOMIC DNA]</scope>
    <source>
        <strain evidence="2 3">DSM 13305</strain>
    </source>
</reference>
<keyword evidence="1" id="KW-1133">Transmembrane helix</keyword>
<dbReference type="Pfam" id="PF03613">
    <property type="entry name" value="EIID-AGA"/>
    <property type="match status" value="1"/>
</dbReference>
<dbReference type="PROSITE" id="PS51108">
    <property type="entry name" value="PTS_EIID"/>
    <property type="match status" value="1"/>
</dbReference>
<proteinExistence type="predicted"/>
<accession>A0A1H8XW88</accession>
<keyword evidence="1" id="KW-0812">Transmembrane</keyword>
<keyword evidence="1" id="KW-0472">Membrane</keyword>
<keyword evidence="3" id="KW-1185">Reference proteome</keyword>
<feature type="transmembrane region" description="Helical" evidence="1">
    <location>
        <begin position="150"/>
        <end position="168"/>
    </location>
</feature>
<dbReference type="GO" id="GO:0009401">
    <property type="term" value="P:phosphoenolpyruvate-dependent sugar phosphotransferase system"/>
    <property type="evidence" value="ECO:0007669"/>
    <property type="project" value="InterPro"/>
</dbReference>
<protein>
    <submittedName>
        <fullName evidence="2">PTS system IID component, Man family</fullName>
    </submittedName>
</protein>
<dbReference type="EMBL" id="FODY01000032">
    <property type="protein sequence ID" value="SEP44320.1"/>
    <property type="molecule type" value="Genomic_DNA"/>
</dbReference>
<dbReference type="RefSeq" id="WP_245732607.1">
    <property type="nucleotide sequence ID" value="NZ_FODY01000032.1"/>
</dbReference>
<dbReference type="Proteomes" id="UP000198847">
    <property type="component" value="Unassembled WGS sequence"/>
</dbReference>
<feature type="transmembrane region" description="Helical" evidence="1">
    <location>
        <begin position="236"/>
        <end position="253"/>
    </location>
</feature>
<organism evidence="2 3">
    <name type="scientific">Propionispora vibrioides</name>
    <dbReference type="NCBI Taxonomy" id="112903"/>
    <lineage>
        <taxon>Bacteria</taxon>
        <taxon>Bacillati</taxon>
        <taxon>Bacillota</taxon>
        <taxon>Negativicutes</taxon>
        <taxon>Selenomonadales</taxon>
        <taxon>Sporomusaceae</taxon>
        <taxon>Propionispora</taxon>
    </lineage>
</organism>
<dbReference type="InterPro" id="IPR050303">
    <property type="entry name" value="GatZ_KbaZ_carbometab"/>
</dbReference>